<accession>X0MBL1</accession>
<organism evidence="2">
    <name type="scientific">Fusarium oxysporum f. sp. vasinfectum 25433</name>
    <dbReference type="NCBI Taxonomy" id="1089449"/>
    <lineage>
        <taxon>Eukaryota</taxon>
        <taxon>Fungi</taxon>
        <taxon>Dikarya</taxon>
        <taxon>Ascomycota</taxon>
        <taxon>Pezizomycotina</taxon>
        <taxon>Sordariomycetes</taxon>
        <taxon>Hypocreomycetidae</taxon>
        <taxon>Hypocreales</taxon>
        <taxon>Nectriaceae</taxon>
        <taxon>Fusarium</taxon>
        <taxon>Fusarium oxysporum species complex</taxon>
    </lineage>
</organism>
<dbReference type="HOGENOM" id="CLU_2794054_0_0_1"/>
<sequence>MVAGVEKKTNKWPKDVNNDKEYSEIEKPVRDLLKFRKNHDDDEFCYELGPILDKSVPLWCKDRTAPGL</sequence>
<gene>
    <name evidence="2" type="ORF">FOTG_13857</name>
</gene>
<name>X0MBL1_FUSOX</name>
<protein>
    <submittedName>
        <fullName evidence="2">Uncharacterized protein</fullName>
    </submittedName>
</protein>
<reference evidence="2" key="1">
    <citation type="submission" date="2011-11" db="EMBL/GenBank/DDBJ databases">
        <title>The Genome Sequence of Fusarium oxysporum Cotton.</title>
        <authorList>
            <consortium name="The Broad Institute Genome Sequencing Platform"/>
            <person name="Ma L.-J."/>
            <person name="Gale L.R."/>
            <person name="Schwartz D.C."/>
            <person name="Zhou S."/>
            <person name="Corby-Kistler H."/>
            <person name="Young S.K."/>
            <person name="Zeng Q."/>
            <person name="Gargeya S."/>
            <person name="Fitzgerald M."/>
            <person name="Haas B."/>
            <person name="Abouelleil A."/>
            <person name="Alvarado L."/>
            <person name="Arachchi H.M."/>
            <person name="Berlin A."/>
            <person name="Brown A."/>
            <person name="Chapman S.B."/>
            <person name="Chen Z."/>
            <person name="Dunbar C."/>
            <person name="Freedman E."/>
            <person name="Gearin G."/>
            <person name="Goldberg J."/>
            <person name="Griggs A."/>
            <person name="Gujja S."/>
            <person name="Heiman D."/>
            <person name="Howarth C."/>
            <person name="Larson L."/>
            <person name="Lui A."/>
            <person name="MacDonald P.J.P."/>
            <person name="Montmayeur A."/>
            <person name="Murphy C."/>
            <person name="Neiman D."/>
            <person name="Pearson M."/>
            <person name="Priest M."/>
            <person name="Roberts A."/>
            <person name="Saif S."/>
            <person name="Shea T."/>
            <person name="Shenoy N."/>
            <person name="Sisk P."/>
            <person name="Stolte C."/>
            <person name="Sykes S."/>
            <person name="Wortman J."/>
            <person name="Nusbaum C."/>
            <person name="Birren B."/>
        </authorList>
    </citation>
    <scope>NUCLEOTIDE SEQUENCE [LARGE SCALE GENOMIC DNA]</scope>
    <source>
        <strain evidence="2">25433</strain>
    </source>
</reference>
<dbReference type="AlphaFoldDB" id="X0MBL1"/>
<evidence type="ECO:0000313" key="2">
    <source>
        <dbReference type="EMBL" id="EXM18005.1"/>
    </source>
</evidence>
<dbReference type="Proteomes" id="UP000030701">
    <property type="component" value="Unassembled WGS sequence"/>
</dbReference>
<dbReference type="OrthoDB" id="10414814at2759"/>
<evidence type="ECO:0000256" key="1">
    <source>
        <dbReference type="SAM" id="MobiDB-lite"/>
    </source>
</evidence>
<reference evidence="2" key="2">
    <citation type="submission" date="2012-05" db="EMBL/GenBank/DDBJ databases">
        <title>The Genome Annotation of Fusarium oxysporum Cotton.</title>
        <authorList>
            <consortium name="The Broad Institute Genomics Platform"/>
            <person name="Ma L.-J."/>
            <person name="Corby-Kistler H."/>
            <person name="Broz K."/>
            <person name="Gale L.R."/>
            <person name="Jonkers W."/>
            <person name="O'Donnell K."/>
            <person name="Ploetz R."/>
            <person name="Steinberg C."/>
            <person name="Schwartz D.C."/>
            <person name="VanEtten H."/>
            <person name="Zhou S."/>
            <person name="Young S.K."/>
            <person name="Zeng Q."/>
            <person name="Gargeya S."/>
            <person name="Fitzgerald M."/>
            <person name="Abouelleil A."/>
            <person name="Alvarado L."/>
            <person name="Chapman S.B."/>
            <person name="Gainer-Dewar J."/>
            <person name="Goldberg J."/>
            <person name="Griggs A."/>
            <person name="Gujja S."/>
            <person name="Hansen M."/>
            <person name="Howarth C."/>
            <person name="Imamovic A."/>
            <person name="Ireland A."/>
            <person name="Larimer J."/>
            <person name="McCowan C."/>
            <person name="Murphy C."/>
            <person name="Pearson M."/>
            <person name="Poon T.W."/>
            <person name="Priest M."/>
            <person name="Roberts A."/>
            <person name="Saif S."/>
            <person name="Shea T."/>
            <person name="Sykes S."/>
            <person name="Wortman J."/>
            <person name="Nusbaum C."/>
            <person name="Birren B."/>
        </authorList>
    </citation>
    <scope>NUCLEOTIDE SEQUENCE</scope>
    <source>
        <strain evidence="2">25433</strain>
    </source>
</reference>
<feature type="region of interest" description="Disordered" evidence="1">
    <location>
        <begin position="1"/>
        <end position="20"/>
    </location>
</feature>
<proteinExistence type="predicted"/>
<dbReference type="EMBL" id="JH657978">
    <property type="protein sequence ID" value="EXM18005.1"/>
    <property type="molecule type" value="Genomic_DNA"/>
</dbReference>